<proteinExistence type="predicted"/>
<organism evidence="1">
    <name type="scientific">Sesamum radiatum</name>
    <name type="common">Black benniseed</name>
    <dbReference type="NCBI Taxonomy" id="300843"/>
    <lineage>
        <taxon>Eukaryota</taxon>
        <taxon>Viridiplantae</taxon>
        <taxon>Streptophyta</taxon>
        <taxon>Embryophyta</taxon>
        <taxon>Tracheophyta</taxon>
        <taxon>Spermatophyta</taxon>
        <taxon>Magnoliopsida</taxon>
        <taxon>eudicotyledons</taxon>
        <taxon>Gunneridae</taxon>
        <taxon>Pentapetalae</taxon>
        <taxon>asterids</taxon>
        <taxon>lamiids</taxon>
        <taxon>Lamiales</taxon>
        <taxon>Pedaliaceae</taxon>
        <taxon>Sesamum</taxon>
    </lineage>
</organism>
<name>A0AAW2NR21_SESRA</name>
<dbReference type="AlphaFoldDB" id="A0AAW2NR21"/>
<reference evidence="1" key="1">
    <citation type="submission" date="2020-06" db="EMBL/GenBank/DDBJ databases">
        <authorList>
            <person name="Li T."/>
            <person name="Hu X."/>
            <person name="Zhang T."/>
            <person name="Song X."/>
            <person name="Zhang H."/>
            <person name="Dai N."/>
            <person name="Sheng W."/>
            <person name="Hou X."/>
            <person name="Wei L."/>
        </authorList>
    </citation>
    <scope>NUCLEOTIDE SEQUENCE</scope>
    <source>
        <strain evidence="1">G02</strain>
        <tissue evidence="1">Leaf</tissue>
    </source>
</reference>
<sequence length="158" mass="17657">MKITEIMINDVARAIAEKMFKEKVREIAANFRVQRRRCPQRLGTRPVFIEGCPFGMGVSKLSLILVEMDRLDQIFPFISSLLAGSLIFGGGCLHLEGLLVGSRILLYMEFYLLRELLHVGVLAPGRHVGGGPLHRGPPSAELFPRAFARDTLGFSYWA</sequence>
<comment type="caution">
    <text evidence="1">The sequence shown here is derived from an EMBL/GenBank/DDBJ whole genome shotgun (WGS) entry which is preliminary data.</text>
</comment>
<accession>A0AAW2NR21</accession>
<gene>
    <name evidence="1" type="ORF">Sradi_4325900</name>
</gene>
<dbReference type="EMBL" id="JACGWJ010000019">
    <property type="protein sequence ID" value="KAL0344946.1"/>
    <property type="molecule type" value="Genomic_DNA"/>
</dbReference>
<evidence type="ECO:0000313" key="1">
    <source>
        <dbReference type="EMBL" id="KAL0344946.1"/>
    </source>
</evidence>
<reference evidence="1" key="2">
    <citation type="journal article" date="2024" name="Plant">
        <title>Genomic evolution and insights into agronomic trait innovations of Sesamum species.</title>
        <authorList>
            <person name="Miao H."/>
            <person name="Wang L."/>
            <person name="Qu L."/>
            <person name="Liu H."/>
            <person name="Sun Y."/>
            <person name="Le M."/>
            <person name="Wang Q."/>
            <person name="Wei S."/>
            <person name="Zheng Y."/>
            <person name="Lin W."/>
            <person name="Duan Y."/>
            <person name="Cao H."/>
            <person name="Xiong S."/>
            <person name="Wang X."/>
            <person name="Wei L."/>
            <person name="Li C."/>
            <person name="Ma Q."/>
            <person name="Ju M."/>
            <person name="Zhao R."/>
            <person name="Li G."/>
            <person name="Mu C."/>
            <person name="Tian Q."/>
            <person name="Mei H."/>
            <person name="Zhang T."/>
            <person name="Gao T."/>
            <person name="Zhang H."/>
        </authorList>
    </citation>
    <scope>NUCLEOTIDE SEQUENCE</scope>
    <source>
        <strain evidence="1">G02</strain>
    </source>
</reference>
<protein>
    <submittedName>
        <fullName evidence="1">Uncharacterized protein</fullName>
    </submittedName>
</protein>